<dbReference type="InterPro" id="IPR019888">
    <property type="entry name" value="Tscrpt_reg_AsnC-like"/>
</dbReference>
<dbReference type="SUPFAM" id="SSF54909">
    <property type="entry name" value="Dimeric alpha+beta barrel"/>
    <property type="match status" value="1"/>
</dbReference>
<dbReference type="InterPro" id="IPR011991">
    <property type="entry name" value="ArsR-like_HTH"/>
</dbReference>
<evidence type="ECO:0000259" key="4">
    <source>
        <dbReference type="PROSITE" id="PS50956"/>
    </source>
</evidence>
<evidence type="ECO:0000256" key="3">
    <source>
        <dbReference type="ARBA" id="ARBA00023163"/>
    </source>
</evidence>
<dbReference type="RefSeq" id="WP_079420224.1">
    <property type="nucleotide sequence ID" value="NZ_JAFKMQ010000174.1"/>
</dbReference>
<dbReference type="GO" id="GO:0043200">
    <property type="term" value="P:response to amino acid"/>
    <property type="evidence" value="ECO:0007669"/>
    <property type="project" value="TreeGrafter"/>
</dbReference>
<dbReference type="SUPFAM" id="SSF46785">
    <property type="entry name" value="Winged helix' DNA-binding domain"/>
    <property type="match status" value="1"/>
</dbReference>
<gene>
    <name evidence="5" type="ORF">J0I24_10150</name>
</gene>
<dbReference type="Gene3D" id="3.30.70.920">
    <property type="match status" value="1"/>
</dbReference>
<dbReference type="Pfam" id="PF01037">
    <property type="entry name" value="AsnC_trans_reg"/>
    <property type="match status" value="1"/>
</dbReference>
<dbReference type="PROSITE" id="PS00519">
    <property type="entry name" value="HTH_ASNC_1"/>
    <property type="match status" value="1"/>
</dbReference>
<comment type="caution">
    <text evidence="5">The sequence shown here is derived from an EMBL/GenBank/DDBJ whole genome shotgun (WGS) entry which is preliminary data.</text>
</comment>
<evidence type="ECO:0000313" key="6">
    <source>
        <dbReference type="Proteomes" id="UP000664800"/>
    </source>
</evidence>
<name>A0A8I1MX78_THIA3</name>
<proteinExistence type="predicted"/>
<sequence>MIDIVQSDGRITVQALADSIGLSAPPCWRRLRDMEESGLIVRYAALLDRTKLGLDSCMFTQVSLEKHSEAVVADFERAVRAAPEIQECWVITGDADYLLKIYVPDAQAFDRFVSRFMLKIKGVRQLKTAVALREVKLETRLQLPSG</sequence>
<dbReference type="PANTHER" id="PTHR30154:SF34">
    <property type="entry name" value="TRANSCRIPTIONAL REGULATOR AZLB"/>
    <property type="match status" value="1"/>
</dbReference>
<dbReference type="GO" id="GO:0043565">
    <property type="term" value="F:sequence-specific DNA binding"/>
    <property type="evidence" value="ECO:0007669"/>
    <property type="project" value="InterPro"/>
</dbReference>
<dbReference type="InterPro" id="IPR036388">
    <property type="entry name" value="WH-like_DNA-bd_sf"/>
</dbReference>
<dbReference type="InterPro" id="IPR019885">
    <property type="entry name" value="Tscrpt_reg_HTH_AsnC-type_CS"/>
</dbReference>
<dbReference type="GO" id="GO:0005829">
    <property type="term" value="C:cytosol"/>
    <property type="evidence" value="ECO:0007669"/>
    <property type="project" value="TreeGrafter"/>
</dbReference>
<evidence type="ECO:0000256" key="1">
    <source>
        <dbReference type="ARBA" id="ARBA00023015"/>
    </source>
</evidence>
<organism evidence="5 6">
    <name type="scientific">Thiomonas arsenitoxydans (strain DSM 22701 / CIP 110005 / 3As)</name>
    <dbReference type="NCBI Taxonomy" id="426114"/>
    <lineage>
        <taxon>Bacteria</taxon>
        <taxon>Pseudomonadati</taxon>
        <taxon>Pseudomonadota</taxon>
        <taxon>Betaproteobacteria</taxon>
        <taxon>Burkholderiales</taxon>
        <taxon>Thiomonas</taxon>
    </lineage>
</organism>
<dbReference type="InterPro" id="IPR019887">
    <property type="entry name" value="Tscrpt_reg_AsnC/Lrp_C"/>
</dbReference>
<accession>A0A8I1MX78</accession>
<dbReference type="GO" id="GO:0006355">
    <property type="term" value="P:regulation of DNA-templated transcription"/>
    <property type="evidence" value="ECO:0007669"/>
    <property type="project" value="UniProtKB-ARBA"/>
</dbReference>
<dbReference type="EMBL" id="JAFKMR010000019">
    <property type="protein sequence ID" value="MBN8744655.1"/>
    <property type="molecule type" value="Genomic_DNA"/>
</dbReference>
<dbReference type="PRINTS" id="PR00033">
    <property type="entry name" value="HTHASNC"/>
</dbReference>
<dbReference type="Pfam" id="PF13412">
    <property type="entry name" value="HTH_24"/>
    <property type="match status" value="1"/>
</dbReference>
<dbReference type="Proteomes" id="UP000664800">
    <property type="component" value="Unassembled WGS sequence"/>
</dbReference>
<evidence type="ECO:0000256" key="2">
    <source>
        <dbReference type="ARBA" id="ARBA00023125"/>
    </source>
</evidence>
<dbReference type="PANTHER" id="PTHR30154">
    <property type="entry name" value="LEUCINE-RESPONSIVE REGULATORY PROTEIN"/>
    <property type="match status" value="1"/>
</dbReference>
<reference evidence="5" key="1">
    <citation type="submission" date="2021-02" db="EMBL/GenBank/DDBJ databases">
        <title>Thiocyanate and organic carbon inputs drive convergent selection for specific autotrophic Afipia and Thiobacillus strains within complex microbiomes.</title>
        <authorList>
            <person name="Huddy R.J."/>
            <person name="Sachdeva R."/>
            <person name="Kadzinga F."/>
            <person name="Kantor R.S."/>
            <person name="Harrison S.T.L."/>
            <person name="Banfield J.F."/>
        </authorList>
    </citation>
    <scope>NUCLEOTIDE SEQUENCE</scope>
    <source>
        <strain evidence="5">SCN18_13_7_16_R3_B_64_19</strain>
    </source>
</reference>
<dbReference type="CDD" id="cd00090">
    <property type="entry name" value="HTH_ARSR"/>
    <property type="match status" value="1"/>
</dbReference>
<keyword evidence="1" id="KW-0805">Transcription regulation</keyword>
<protein>
    <submittedName>
        <fullName evidence="5">Lrp/AsnC family transcriptional regulator</fullName>
    </submittedName>
</protein>
<dbReference type="InterPro" id="IPR011008">
    <property type="entry name" value="Dimeric_a/b-barrel"/>
</dbReference>
<dbReference type="SMART" id="SM00344">
    <property type="entry name" value="HTH_ASNC"/>
    <property type="match status" value="1"/>
</dbReference>
<keyword evidence="3" id="KW-0804">Transcription</keyword>
<dbReference type="PROSITE" id="PS50956">
    <property type="entry name" value="HTH_ASNC_2"/>
    <property type="match status" value="1"/>
</dbReference>
<keyword evidence="2" id="KW-0238">DNA-binding</keyword>
<dbReference type="Gene3D" id="1.10.10.10">
    <property type="entry name" value="Winged helix-like DNA-binding domain superfamily/Winged helix DNA-binding domain"/>
    <property type="match status" value="1"/>
</dbReference>
<evidence type="ECO:0000313" key="5">
    <source>
        <dbReference type="EMBL" id="MBN8744655.1"/>
    </source>
</evidence>
<dbReference type="InterPro" id="IPR000485">
    <property type="entry name" value="AsnC-type_HTH_dom"/>
</dbReference>
<dbReference type="InterPro" id="IPR036390">
    <property type="entry name" value="WH_DNA-bd_sf"/>
</dbReference>
<feature type="domain" description="HTH asnC-type" evidence="4">
    <location>
        <begin position="1"/>
        <end position="55"/>
    </location>
</feature>
<dbReference type="AlphaFoldDB" id="A0A8I1MX78"/>